<sequence>MAQSPEGCDVTRTEQVAFTGKDAVDTLSVTVAGDPCRDATVVLRIVNKDGREVYLYEGVLVEHLPFIVHEPELIPLVSFFAEKVIRDGFIRRTNDLPPWAPVEQYYDSTNDIIIVSEAVYNGLRGMKKPIFWHAAGDATWVHVVYDNRSQYGRIIMRGGVFQSAGDD</sequence>
<dbReference type="AlphaFoldDB" id="A0A839UKT8"/>
<dbReference type="RefSeq" id="WP_183907715.1">
    <property type="nucleotide sequence ID" value="NZ_JACHXZ010000001.1"/>
</dbReference>
<name>A0A839UKT8_9GAMM</name>
<reference evidence="1 2" key="1">
    <citation type="submission" date="2020-08" db="EMBL/GenBank/DDBJ databases">
        <title>Genomic Encyclopedia of Type Strains, Phase III (KMG-III): the genomes of soil and plant-associated and newly described type strains.</title>
        <authorList>
            <person name="Whitman W."/>
        </authorList>
    </citation>
    <scope>NUCLEOTIDE SEQUENCE [LARGE SCALE GENOMIC DNA]</scope>
    <source>
        <strain evidence="1 2">CECT 8571</strain>
    </source>
</reference>
<dbReference type="EMBL" id="JACHXZ010000001">
    <property type="protein sequence ID" value="MBB3167199.1"/>
    <property type="molecule type" value="Genomic_DNA"/>
</dbReference>
<evidence type="ECO:0000313" key="1">
    <source>
        <dbReference type="EMBL" id="MBB3167199.1"/>
    </source>
</evidence>
<proteinExistence type="predicted"/>
<gene>
    <name evidence="1" type="ORF">FHS30_000375</name>
</gene>
<comment type="caution">
    <text evidence="1">The sequence shown here is derived from an EMBL/GenBank/DDBJ whole genome shotgun (WGS) entry which is preliminary data.</text>
</comment>
<dbReference type="Proteomes" id="UP000559987">
    <property type="component" value="Unassembled WGS sequence"/>
</dbReference>
<keyword evidence="2" id="KW-1185">Reference proteome</keyword>
<evidence type="ECO:0000313" key="2">
    <source>
        <dbReference type="Proteomes" id="UP000559987"/>
    </source>
</evidence>
<protein>
    <submittedName>
        <fullName evidence="1">Uncharacterized protein</fullName>
    </submittedName>
</protein>
<organism evidence="1 2">
    <name type="scientific">Simiduia aestuariiviva</name>
    <dbReference type="NCBI Taxonomy" id="1510459"/>
    <lineage>
        <taxon>Bacteria</taxon>
        <taxon>Pseudomonadati</taxon>
        <taxon>Pseudomonadota</taxon>
        <taxon>Gammaproteobacteria</taxon>
        <taxon>Cellvibrionales</taxon>
        <taxon>Cellvibrionaceae</taxon>
        <taxon>Simiduia</taxon>
    </lineage>
</organism>
<accession>A0A839UKT8</accession>